<keyword evidence="1 9" id="KW-0479">Metal-binding</keyword>
<dbReference type="GO" id="GO:0008725">
    <property type="term" value="F:DNA-3-methyladenine glycosylase activity"/>
    <property type="evidence" value="ECO:0007669"/>
    <property type="project" value="UniProtKB-EC"/>
</dbReference>
<evidence type="ECO:0000256" key="2">
    <source>
        <dbReference type="ARBA" id="ARBA00022763"/>
    </source>
</evidence>
<keyword evidence="3" id="KW-0378">Hydrolase</keyword>
<dbReference type="EMBL" id="FNJU01000002">
    <property type="protein sequence ID" value="SDP35055.1"/>
    <property type="molecule type" value="Genomic_DNA"/>
</dbReference>
<dbReference type="EC" id="3.2.2.20" evidence="8"/>
<evidence type="ECO:0000313" key="10">
    <source>
        <dbReference type="EMBL" id="SDP35055.1"/>
    </source>
</evidence>
<dbReference type="STRING" id="930152.SAMN05216565_102470"/>
<dbReference type="Gene3D" id="1.10.340.30">
    <property type="entry name" value="Hypothetical protein, domain 2"/>
    <property type="match status" value="1"/>
</dbReference>
<reference evidence="11" key="1">
    <citation type="submission" date="2016-10" db="EMBL/GenBank/DDBJ databases">
        <authorList>
            <person name="Varghese N."/>
            <person name="Submissions S."/>
        </authorList>
    </citation>
    <scope>NUCLEOTIDE SEQUENCE [LARGE SCALE GENOMIC DNA]</scope>
    <source>
        <strain evidence="11">IBRC-M10078</strain>
    </source>
</reference>
<dbReference type="SUPFAM" id="SSF48150">
    <property type="entry name" value="DNA-glycosylase"/>
    <property type="match status" value="1"/>
</dbReference>
<evidence type="ECO:0000313" key="11">
    <source>
        <dbReference type="Proteomes" id="UP000199159"/>
    </source>
</evidence>
<dbReference type="InterPro" id="IPR005019">
    <property type="entry name" value="Adenine_glyco"/>
</dbReference>
<keyword evidence="4 9" id="KW-0862">Zinc</keyword>
<keyword evidence="11" id="KW-1185">Reference proteome</keyword>
<protein>
    <recommendedName>
        <fullName evidence="8">DNA-3-methyladenine glycosylase I</fullName>
        <ecNumber evidence="8">3.2.2.20</ecNumber>
    </recommendedName>
</protein>
<comment type="function">
    <text evidence="7">Hydrolysis of the deoxyribose N-glycosidic bond to excise 3-methyladenine from the damaged DNA polymer formed by alkylation lesions.</text>
</comment>
<evidence type="ECO:0000256" key="8">
    <source>
        <dbReference type="ARBA" id="ARBA00066766"/>
    </source>
</evidence>
<keyword evidence="2" id="KW-0227">DNA damage</keyword>
<evidence type="ECO:0000256" key="5">
    <source>
        <dbReference type="ARBA" id="ARBA00023204"/>
    </source>
</evidence>
<dbReference type="PANTHER" id="PTHR30037:SF4">
    <property type="entry name" value="DNA-3-METHYLADENINE GLYCOSYLASE I"/>
    <property type="match status" value="1"/>
</dbReference>
<proteinExistence type="predicted"/>
<evidence type="ECO:0000256" key="6">
    <source>
        <dbReference type="ARBA" id="ARBA00052558"/>
    </source>
</evidence>
<dbReference type="InterPro" id="IPR011257">
    <property type="entry name" value="DNA_glycosylase"/>
</dbReference>
<feature type="binding site" evidence="9">
    <location>
        <position position="4"/>
    </location>
    <ligand>
        <name>Zn(2+)</name>
        <dbReference type="ChEBI" id="CHEBI:29105"/>
    </ligand>
</feature>
<dbReference type="FunFam" id="1.10.340.30:FF:000009">
    <property type="entry name" value="DNA-3-methyladenine glycosylase I"/>
    <property type="match status" value="1"/>
</dbReference>
<dbReference type="Pfam" id="PF03352">
    <property type="entry name" value="Adenine_glyco"/>
    <property type="match status" value="1"/>
</dbReference>
<evidence type="ECO:0000256" key="3">
    <source>
        <dbReference type="ARBA" id="ARBA00022801"/>
    </source>
</evidence>
<name>A0A1H0S0A0_9BACI</name>
<evidence type="ECO:0000256" key="9">
    <source>
        <dbReference type="PIRSR" id="PIRSR604597-1"/>
    </source>
</evidence>
<keyword evidence="5" id="KW-0234">DNA repair</keyword>
<dbReference type="GO" id="GO:0006284">
    <property type="term" value="P:base-excision repair"/>
    <property type="evidence" value="ECO:0007669"/>
    <property type="project" value="InterPro"/>
</dbReference>
<dbReference type="GO" id="GO:0046872">
    <property type="term" value="F:metal ion binding"/>
    <property type="evidence" value="ECO:0007669"/>
    <property type="project" value="UniProtKB-KW"/>
</dbReference>
<comment type="catalytic activity">
    <reaction evidence="6">
        <text>Hydrolysis of alkylated DNA, releasing 3-methyladenine.</text>
        <dbReference type="EC" id="3.2.2.20"/>
    </reaction>
</comment>
<sequence length="187" mass="21998">MIRCSWVNEDPLYIDYHDHEWGVPVYDDRLLFEYLILEGAQAGLSWYTILKKRENYRKAFDHFDAERIINYNEQKIEELLENQGIIRNKLKVRSVITNAKAYIQIKEEFGSFSSYIWSFVDGKPIINHFSEPEDVPVTTEISDRLSKDLKKRGFKFVGSTICYAFMQAVGMVNDHINTCICYKTEES</sequence>
<evidence type="ECO:0000256" key="7">
    <source>
        <dbReference type="ARBA" id="ARBA00057608"/>
    </source>
</evidence>
<dbReference type="RefSeq" id="WP_090850984.1">
    <property type="nucleotide sequence ID" value="NZ_FNJU01000002.1"/>
</dbReference>
<dbReference type="InterPro" id="IPR052891">
    <property type="entry name" value="DNA-3mA_glycosylase"/>
</dbReference>
<dbReference type="OrthoDB" id="9807664at2"/>
<dbReference type="AlphaFoldDB" id="A0A1H0S0A0"/>
<feature type="binding site" evidence="9">
    <location>
        <position position="179"/>
    </location>
    <ligand>
        <name>Zn(2+)</name>
        <dbReference type="ChEBI" id="CHEBI:29105"/>
    </ligand>
</feature>
<evidence type="ECO:0000256" key="4">
    <source>
        <dbReference type="ARBA" id="ARBA00022833"/>
    </source>
</evidence>
<dbReference type="Proteomes" id="UP000199159">
    <property type="component" value="Unassembled WGS sequence"/>
</dbReference>
<feature type="binding site" evidence="9">
    <location>
        <position position="175"/>
    </location>
    <ligand>
        <name>Zn(2+)</name>
        <dbReference type="ChEBI" id="CHEBI:29105"/>
    </ligand>
</feature>
<evidence type="ECO:0000256" key="1">
    <source>
        <dbReference type="ARBA" id="ARBA00022723"/>
    </source>
</evidence>
<feature type="binding site" evidence="9">
    <location>
        <position position="17"/>
    </location>
    <ligand>
        <name>Zn(2+)</name>
        <dbReference type="ChEBI" id="CHEBI:29105"/>
    </ligand>
</feature>
<dbReference type="PANTHER" id="PTHR30037">
    <property type="entry name" value="DNA-3-METHYLADENINE GLYCOSYLASE 1"/>
    <property type="match status" value="1"/>
</dbReference>
<dbReference type="NCBIfam" id="TIGR00624">
    <property type="entry name" value="tag"/>
    <property type="match status" value="1"/>
</dbReference>
<accession>A0A1H0S0A0</accession>
<gene>
    <name evidence="10" type="ORF">SAMN05216565_102470</name>
</gene>
<organism evidence="10 11">
    <name type="scientific">Litchfieldia salsa</name>
    <dbReference type="NCBI Taxonomy" id="930152"/>
    <lineage>
        <taxon>Bacteria</taxon>
        <taxon>Bacillati</taxon>
        <taxon>Bacillota</taxon>
        <taxon>Bacilli</taxon>
        <taxon>Bacillales</taxon>
        <taxon>Bacillaceae</taxon>
        <taxon>Litchfieldia</taxon>
    </lineage>
</organism>
<dbReference type="InterPro" id="IPR004597">
    <property type="entry name" value="Tag"/>
</dbReference>